<dbReference type="Pfam" id="PF00158">
    <property type="entry name" value="Sigma54_activat"/>
    <property type="match status" value="1"/>
</dbReference>
<evidence type="ECO:0000256" key="1">
    <source>
        <dbReference type="ARBA" id="ARBA00022741"/>
    </source>
</evidence>
<evidence type="ECO:0000313" key="7">
    <source>
        <dbReference type="EMBL" id="RBP05231.1"/>
    </source>
</evidence>
<dbReference type="SUPFAM" id="SSF52540">
    <property type="entry name" value="P-loop containing nucleoside triphosphate hydrolases"/>
    <property type="match status" value="1"/>
</dbReference>
<evidence type="ECO:0000256" key="4">
    <source>
        <dbReference type="ARBA" id="ARBA00023015"/>
    </source>
</evidence>
<dbReference type="GO" id="GO:0043565">
    <property type="term" value="F:sequence-specific DNA binding"/>
    <property type="evidence" value="ECO:0007669"/>
    <property type="project" value="InterPro"/>
</dbReference>
<dbReference type="PROSITE" id="PS50045">
    <property type="entry name" value="SIGMA54_INTERACT_4"/>
    <property type="match status" value="1"/>
</dbReference>
<gene>
    <name evidence="7" type="ORF">DFR50_13521</name>
</gene>
<keyword evidence="5" id="KW-0804">Transcription</keyword>
<dbReference type="GO" id="GO:0000160">
    <property type="term" value="P:phosphorelay signal transduction system"/>
    <property type="evidence" value="ECO:0007669"/>
    <property type="project" value="UniProtKB-KW"/>
</dbReference>
<dbReference type="AlphaFoldDB" id="A0A366ES65"/>
<reference evidence="7 8" key="1">
    <citation type="submission" date="2018-06" db="EMBL/GenBank/DDBJ databases">
        <title>Genomic Encyclopedia of Type Strains, Phase IV (KMG-IV): sequencing the most valuable type-strain genomes for metagenomic binning, comparative biology and taxonomic classification.</title>
        <authorList>
            <person name="Goeker M."/>
        </authorList>
    </citation>
    <scope>NUCLEOTIDE SEQUENCE [LARGE SCALE GENOMIC DNA]</scope>
    <source>
        <strain evidence="7 8">DSM 24875</strain>
    </source>
</reference>
<evidence type="ECO:0000256" key="3">
    <source>
        <dbReference type="ARBA" id="ARBA00023012"/>
    </source>
</evidence>
<sequence length="259" mass="29018">MAVNCAAIPSDLLESEVFGHERGAFSGAHQRHLGYAERARSGILFLDEIAAMPLALQSKMLRVLEERSFHRVGGEASVPLRARIVCATSEDLVEQVRRGAFREDLLYRINAVTVVLPPLRERPEDISWLLNRYFSLFAAQEETELRGISSIAEGAALSHPWRGNVRELRNRLERAMTLGTGPWLMPGDLFPELRNAAVEAGPNLPLAAVRDAAEKQQILRVIHETRGHLAEAAKRLDVSRTTLWEKMRRYGIEPDRAIG</sequence>
<keyword evidence="3" id="KW-0902">Two-component regulatory system</keyword>
<dbReference type="Gene3D" id="1.10.8.60">
    <property type="match status" value="1"/>
</dbReference>
<dbReference type="RefSeq" id="WP_113891882.1">
    <property type="nucleotide sequence ID" value="NZ_QNRK01000035.1"/>
</dbReference>
<dbReference type="PANTHER" id="PTHR32071">
    <property type="entry name" value="TRANSCRIPTIONAL REGULATORY PROTEIN"/>
    <property type="match status" value="1"/>
</dbReference>
<accession>A0A366ES65</accession>
<dbReference type="PRINTS" id="PR01590">
    <property type="entry name" value="HTHFIS"/>
</dbReference>
<dbReference type="InterPro" id="IPR002197">
    <property type="entry name" value="HTH_Fis"/>
</dbReference>
<dbReference type="InterPro" id="IPR058031">
    <property type="entry name" value="AAA_lid_NorR"/>
</dbReference>
<comment type="caution">
    <text evidence="7">The sequence shown here is derived from an EMBL/GenBank/DDBJ whole genome shotgun (WGS) entry which is preliminary data.</text>
</comment>
<organism evidence="7 8">
    <name type="scientific">Roseiarcus fermentans</name>
    <dbReference type="NCBI Taxonomy" id="1473586"/>
    <lineage>
        <taxon>Bacteria</taxon>
        <taxon>Pseudomonadati</taxon>
        <taxon>Pseudomonadota</taxon>
        <taxon>Alphaproteobacteria</taxon>
        <taxon>Hyphomicrobiales</taxon>
        <taxon>Roseiarcaceae</taxon>
        <taxon>Roseiarcus</taxon>
    </lineage>
</organism>
<keyword evidence="2" id="KW-0067">ATP-binding</keyword>
<feature type="domain" description="Sigma-54 factor interaction" evidence="6">
    <location>
        <begin position="1"/>
        <end position="177"/>
    </location>
</feature>
<dbReference type="GO" id="GO:0005524">
    <property type="term" value="F:ATP binding"/>
    <property type="evidence" value="ECO:0007669"/>
    <property type="project" value="UniProtKB-KW"/>
</dbReference>
<dbReference type="Pfam" id="PF02954">
    <property type="entry name" value="HTH_8"/>
    <property type="match status" value="1"/>
</dbReference>
<evidence type="ECO:0000259" key="6">
    <source>
        <dbReference type="PROSITE" id="PS50045"/>
    </source>
</evidence>
<dbReference type="OrthoDB" id="9762726at2"/>
<evidence type="ECO:0000256" key="5">
    <source>
        <dbReference type="ARBA" id="ARBA00023163"/>
    </source>
</evidence>
<dbReference type="Proteomes" id="UP000253529">
    <property type="component" value="Unassembled WGS sequence"/>
</dbReference>
<dbReference type="SUPFAM" id="SSF46689">
    <property type="entry name" value="Homeodomain-like"/>
    <property type="match status" value="1"/>
</dbReference>
<proteinExistence type="predicted"/>
<dbReference type="InterPro" id="IPR009057">
    <property type="entry name" value="Homeodomain-like_sf"/>
</dbReference>
<dbReference type="GO" id="GO:0006355">
    <property type="term" value="P:regulation of DNA-templated transcription"/>
    <property type="evidence" value="ECO:0007669"/>
    <property type="project" value="InterPro"/>
</dbReference>
<keyword evidence="4" id="KW-0805">Transcription regulation</keyword>
<evidence type="ECO:0000256" key="2">
    <source>
        <dbReference type="ARBA" id="ARBA00022840"/>
    </source>
</evidence>
<keyword evidence="8" id="KW-1185">Reference proteome</keyword>
<dbReference type="Gene3D" id="1.10.10.60">
    <property type="entry name" value="Homeodomain-like"/>
    <property type="match status" value="1"/>
</dbReference>
<evidence type="ECO:0000313" key="8">
    <source>
        <dbReference type="Proteomes" id="UP000253529"/>
    </source>
</evidence>
<dbReference type="CDD" id="cd00009">
    <property type="entry name" value="AAA"/>
    <property type="match status" value="1"/>
</dbReference>
<dbReference type="Gene3D" id="3.40.50.300">
    <property type="entry name" value="P-loop containing nucleotide triphosphate hydrolases"/>
    <property type="match status" value="1"/>
</dbReference>
<dbReference type="InterPro" id="IPR027417">
    <property type="entry name" value="P-loop_NTPase"/>
</dbReference>
<dbReference type="EMBL" id="QNRK01000035">
    <property type="protein sequence ID" value="RBP05231.1"/>
    <property type="molecule type" value="Genomic_DNA"/>
</dbReference>
<name>A0A366ES65_9HYPH</name>
<dbReference type="InterPro" id="IPR002078">
    <property type="entry name" value="Sigma_54_int"/>
</dbReference>
<keyword evidence="1" id="KW-0547">Nucleotide-binding</keyword>
<dbReference type="Pfam" id="PF25601">
    <property type="entry name" value="AAA_lid_14"/>
    <property type="match status" value="1"/>
</dbReference>
<protein>
    <submittedName>
        <fullName evidence="7">Regulatory Fis family protein</fullName>
    </submittedName>
</protein>